<feature type="active site" description="Charge relay system" evidence="5">
    <location>
        <position position="235"/>
    </location>
</feature>
<name>A0A7X0MIR0_9SPHI</name>
<dbReference type="InterPro" id="IPR036852">
    <property type="entry name" value="Peptidase_S8/S53_dom_sf"/>
</dbReference>
<evidence type="ECO:0000313" key="7">
    <source>
        <dbReference type="EMBL" id="MBB6498693.1"/>
    </source>
</evidence>
<evidence type="ECO:0000256" key="2">
    <source>
        <dbReference type="ARBA" id="ARBA00022670"/>
    </source>
</evidence>
<reference evidence="7 8" key="1">
    <citation type="submission" date="2020-08" db="EMBL/GenBank/DDBJ databases">
        <title>Genomic Encyclopedia of Type Strains, Phase IV (KMG-V): Genome sequencing to study the core and pangenomes of soil and plant-associated prokaryotes.</title>
        <authorList>
            <person name="Whitman W."/>
        </authorList>
    </citation>
    <scope>NUCLEOTIDE SEQUENCE [LARGE SCALE GENOMIC DNA]</scope>
    <source>
        <strain evidence="7 8">M2T3</strain>
    </source>
</reference>
<dbReference type="SUPFAM" id="SSF49373">
    <property type="entry name" value="Invasin/intimin cell-adhesion fragments"/>
    <property type="match status" value="1"/>
</dbReference>
<dbReference type="PROSITE" id="PS00138">
    <property type="entry name" value="SUBTILASE_SER"/>
    <property type="match status" value="1"/>
</dbReference>
<feature type="active site" description="Charge relay system" evidence="5">
    <location>
        <position position="268"/>
    </location>
</feature>
<dbReference type="SUPFAM" id="SSF52743">
    <property type="entry name" value="Subtilisin-like"/>
    <property type="match status" value="1"/>
</dbReference>
<evidence type="ECO:0000256" key="1">
    <source>
        <dbReference type="ARBA" id="ARBA00011073"/>
    </source>
</evidence>
<dbReference type="InterPro" id="IPR008964">
    <property type="entry name" value="Invasin/intimin_cell_adhesion"/>
</dbReference>
<evidence type="ECO:0000313" key="8">
    <source>
        <dbReference type="Proteomes" id="UP000521017"/>
    </source>
</evidence>
<accession>A0A7X0MIR0</accession>
<dbReference type="InterPro" id="IPR015500">
    <property type="entry name" value="Peptidase_S8_subtilisin-rel"/>
</dbReference>
<dbReference type="InterPro" id="IPR022398">
    <property type="entry name" value="Peptidase_S8_His-AS"/>
</dbReference>
<dbReference type="PROSITE" id="PS51892">
    <property type="entry name" value="SUBTILASE"/>
    <property type="match status" value="1"/>
</dbReference>
<evidence type="ECO:0000259" key="6">
    <source>
        <dbReference type="Pfam" id="PF00082"/>
    </source>
</evidence>
<dbReference type="InterPro" id="IPR050131">
    <property type="entry name" value="Peptidase_S8_subtilisin-like"/>
</dbReference>
<proteinExistence type="inferred from homology"/>
<dbReference type="PANTHER" id="PTHR43806">
    <property type="entry name" value="PEPTIDASE S8"/>
    <property type="match status" value="1"/>
</dbReference>
<dbReference type="Gene3D" id="3.40.50.200">
    <property type="entry name" value="Peptidase S8/S53 domain"/>
    <property type="match status" value="1"/>
</dbReference>
<dbReference type="GO" id="GO:0004252">
    <property type="term" value="F:serine-type endopeptidase activity"/>
    <property type="evidence" value="ECO:0007669"/>
    <property type="project" value="UniProtKB-UniRule"/>
</dbReference>
<dbReference type="InterPro" id="IPR023828">
    <property type="entry name" value="Peptidase_S8_Ser-AS"/>
</dbReference>
<comment type="similarity">
    <text evidence="1 5">Belongs to the peptidase S8 family.</text>
</comment>
<gene>
    <name evidence="7" type="ORF">HDF25_000830</name>
</gene>
<dbReference type="PROSITE" id="PS00137">
    <property type="entry name" value="SUBTILASE_HIS"/>
    <property type="match status" value="1"/>
</dbReference>
<dbReference type="AlphaFoldDB" id="A0A7X0MIR0"/>
<dbReference type="Proteomes" id="UP000521017">
    <property type="component" value="Unassembled WGS sequence"/>
</dbReference>
<evidence type="ECO:0000256" key="5">
    <source>
        <dbReference type="PROSITE-ProRule" id="PRU01240"/>
    </source>
</evidence>
<dbReference type="PRINTS" id="PR00723">
    <property type="entry name" value="SUBTILISIN"/>
</dbReference>
<keyword evidence="4 5" id="KW-0720">Serine protease</keyword>
<dbReference type="InterPro" id="IPR000209">
    <property type="entry name" value="Peptidase_S8/S53_dom"/>
</dbReference>
<evidence type="ECO:0000256" key="4">
    <source>
        <dbReference type="ARBA" id="ARBA00022825"/>
    </source>
</evidence>
<feature type="active site" description="Charge relay system" evidence="5">
    <location>
        <position position="440"/>
    </location>
</feature>
<dbReference type="Gene3D" id="2.60.40.10">
    <property type="entry name" value="Immunoglobulins"/>
    <property type="match status" value="1"/>
</dbReference>
<protein>
    <submittedName>
        <fullName evidence="7">Subtilisin</fullName>
        <ecNumber evidence="7">3.4.21.62</ecNumber>
    </submittedName>
</protein>
<comment type="caution">
    <text evidence="7">The sequence shown here is derived from an EMBL/GenBank/DDBJ whole genome shotgun (WGS) entry which is preliminary data.</text>
</comment>
<keyword evidence="2 5" id="KW-0645">Protease</keyword>
<dbReference type="GO" id="GO:0006508">
    <property type="term" value="P:proteolysis"/>
    <property type="evidence" value="ECO:0007669"/>
    <property type="project" value="UniProtKB-KW"/>
</dbReference>
<feature type="domain" description="Peptidase S8/S53" evidence="6">
    <location>
        <begin position="227"/>
        <end position="467"/>
    </location>
</feature>
<organism evidence="7 8">
    <name type="scientific">Pedobacter cryoconitis</name>
    <dbReference type="NCBI Taxonomy" id="188932"/>
    <lineage>
        <taxon>Bacteria</taxon>
        <taxon>Pseudomonadati</taxon>
        <taxon>Bacteroidota</taxon>
        <taxon>Sphingobacteriia</taxon>
        <taxon>Sphingobacteriales</taxon>
        <taxon>Sphingobacteriaceae</taxon>
        <taxon>Pedobacter</taxon>
    </lineage>
</organism>
<dbReference type="EC" id="3.4.21.62" evidence="7"/>
<evidence type="ECO:0000256" key="3">
    <source>
        <dbReference type="ARBA" id="ARBA00022801"/>
    </source>
</evidence>
<dbReference type="Pfam" id="PF00082">
    <property type="entry name" value="Peptidase_S8"/>
    <property type="match status" value="1"/>
</dbReference>
<dbReference type="PANTHER" id="PTHR43806:SF11">
    <property type="entry name" value="CEREVISIN-RELATED"/>
    <property type="match status" value="1"/>
</dbReference>
<dbReference type="InterPro" id="IPR013783">
    <property type="entry name" value="Ig-like_fold"/>
</dbReference>
<dbReference type="EMBL" id="JACHCC010000002">
    <property type="protein sequence ID" value="MBB6498693.1"/>
    <property type="molecule type" value="Genomic_DNA"/>
</dbReference>
<sequence length="502" mass="54270">MKKNSNISKNYILLPVFRTNLSGQDNPNIARFLSMLSNSATQTSSLNLASRNMYQKTSDDIPVVVLDSIETQGAKLITIDTQELANFRFSYPGLRIIDEKFYRPAVCSPQRIMMQVEQTAVKITVAVTVTDLQGKALPDITVVIFTDFTAGKGASAVTDSKGMLSLNLDTSAAERIYVYADHSYWGNFKKNVSLTSSLKIQLTPIALDFKDSLRYFYDTSKLPRITQKVRIGIIDTGVGPHHDLKVTGGKNMVRGENETDYQDNGEGHGTHVGGIIGAFGDLNGVAAGVEIMSYRVFPKGKGASNFDIMKAINEAITDQCDLINMSLGEAQTDEGITSYIKEAYNAGIVCFVANGNDNRGPVSFPANDSLTIAVSAMGRLNTFPPDSVESGSVQEPFGTDTANFIADFSNIGKETDLTAPGVGIISTYPNDLYAVMDGTSMACPAATGMAARILAGNPSLLNLPRNQTRADEFVKYLSVNIKSMGFGNLYEGKGMLQVPTHQ</sequence>
<dbReference type="RefSeq" id="WP_184623052.1">
    <property type="nucleotide sequence ID" value="NZ_JACHCC010000002.1"/>
</dbReference>
<keyword evidence="3 5" id="KW-0378">Hydrolase</keyword>